<protein>
    <submittedName>
        <fullName evidence="1">Uncharacterized protein</fullName>
    </submittedName>
</protein>
<feature type="non-terminal residue" evidence="1">
    <location>
        <position position="1"/>
    </location>
</feature>
<dbReference type="Proteomes" id="UP001381693">
    <property type="component" value="Unassembled WGS sequence"/>
</dbReference>
<gene>
    <name evidence="1" type="ORF">SK128_022289</name>
</gene>
<evidence type="ECO:0000313" key="2">
    <source>
        <dbReference type="Proteomes" id="UP001381693"/>
    </source>
</evidence>
<dbReference type="EMBL" id="JAXCGZ010014457">
    <property type="protein sequence ID" value="KAK7071483.1"/>
    <property type="molecule type" value="Genomic_DNA"/>
</dbReference>
<proteinExistence type="predicted"/>
<name>A0AAN9A1E6_HALRR</name>
<organism evidence="1 2">
    <name type="scientific">Halocaridina rubra</name>
    <name type="common">Hawaiian red shrimp</name>
    <dbReference type="NCBI Taxonomy" id="373956"/>
    <lineage>
        <taxon>Eukaryota</taxon>
        <taxon>Metazoa</taxon>
        <taxon>Ecdysozoa</taxon>
        <taxon>Arthropoda</taxon>
        <taxon>Crustacea</taxon>
        <taxon>Multicrustacea</taxon>
        <taxon>Malacostraca</taxon>
        <taxon>Eumalacostraca</taxon>
        <taxon>Eucarida</taxon>
        <taxon>Decapoda</taxon>
        <taxon>Pleocyemata</taxon>
        <taxon>Caridea</taxon>
        <taxon>Atyoidea</taxon>
        <taxon>Atyidae</taxon>
        <taxon>Halocaridina</taxon>
    </lineage>
</organism>
<comment type="caution">
    <text evidence="1">The sequence shown here is derived from an EMBL/GenBank/DDBJ whole genome shotgun (WGS) entry which is preliminary data.</text>
</comment>
<evidence type="ECO:0000313" key="1">
    <source>
        <dbReference type="EMBL" id="KAK7071483.1"/>
    </source>
</evidence>
<reference evidence="1 2" key="1">
    <citation type="submission" date="2023-11" db="EMBL/GenBank/DDBJ databases">
        <title>Halocaridina rubra genome assembly.</title>
        <authorList>
            <person name="Smith C."/>
        </authorList>
    </citation>
    <scope>NUCLEOTIDE SEQUENCE [LARGE SCALE GENOMIC DNA]</scope>
    <source>
        <strain evidence="1">EP-1</strain>
        <tissue evidence="1">Whole</tissue>
    </source>
</reference>
<sequence>FGSSVDIALASGLMVVGHLVERIFHRRTFSRTDISSTDVWPNGKITDIHLAERTFDHHSGLNLAYFFLVL</sequence>
<accession>A0AAN9A1E6</accession>
<keyword evidence="2" id="KW-1185">Reference proteome</keyword>
<dbReference type="AlphaFoldDB" id="A0AAN9A1E6"/>